<comment type="caution">
    <text evidence="2">The sequence shown here is derived from an EMBL/GenBank/DDBJ whole genome shotgun (WGS) entry which is preliminary data.</text>
</comment>
<evidence type="ECO:0000313" key="2">
    <source>
        <dbReference type="EMBL" id="HIJ99614.1"/>
    </source>
</evidence>
<evidence type="ECO:0000313" key="3">
    <source>
        <dbReference type="Proteomes" id="UP000604391"/>
    </source>
</evidence>
<dbReference type="EMBL" id="DVAD01000013">
    <property type="protein sequence ID" value="HIJ99614.1"/>
    <property type="molecule type" value="Genomic_DNA"/>
</dbReference>
<gene>
    <name evidence="2" type="ORF">H1011_02205</name>
</gene>
<evidence type="ECO:0000256" key="1">
    <source>
        <dbReference type="SAM" id="Phobius"/>
    </source>
</evidence>
<protein>
    <submittedName>
        <fullName evidence="2">Uncharacterized protein</fullName>
    </submittedName>
</protein>
<keyword evidence="3" id="KW-1185">Reference proteome</keyword>
<feature type="transmembrane region" description="Helical" evidence="1">
    <location>
        <begin position="20"/>
        <end position="41"/>
    </location>
</feature>
<keyword evidence="1" id="KW-0472">Membrane</keyword>
<dbReference type="AlphaFoldDB" id="A0A832X585"/>
<reference evidence="2 3" key="1">
    <citation type="journal article" name="Nat. Commun.">
        <title>Undinarchaeota illuminate DPANN phylogeny and the impact of gene transfer on archaeal evolution.</title>
        <authorList>
            <person name="Dombrowski N."/>
            <person name="Williams T.A."/>
            <person name="Sun J."/>
            <person name="Woodcroft B.J."/>
            <person name="Lee J.H."/>
            <person name="Minh B.Q."/>
            <person name="Rinke C."/>
            <person name="Spang A."/>
        </authorList>
    </citation>
    <scope>NUCLEOTIDE SEQUENCE [LARGE SCALE GENOMIC DNA]</scope>
    <source>
        <strain evidence="2">MAG_bin17</strain>
    </source>
</reference>
<organism evidence="2 3">
    <name type="scientific">Candidatus Undinarchaeum marinum</name>
    <dbReference type="NCBI Taxonomy" id="2756141"/>
    <lineage>
        <taxon>Archaea</taxon>
        <taxon>Candidatus Undinarchaeota</taxon>
        <taxon>Candidatus Undinarchaeia</taxon>
        <taxon>Candidatus Undinarchaeales</taxon>
        <taxon>Candidatus Undinarchaeaceae</taxon>
        <taxon>Candidatus Undinarchaeum</taxon>
    </lineage>
</organism>
<name>A0A832X585_9ARCH</name>
<keyword evidence="1" id="KW-1133">Transmembrane helix</keyword>
<feature type="transmembrane region" description="Helical" evidence="1">
    <location>
        <begin position="180"/>
        <end position="203"/>
    </location>
</feature>
<sequence>MSWLDDLMGTGDEGQYPSHRLAGALGILLLIIYASLGLSYAPFTALWARLLELLTAVKGNYVMMLSLAPLYLNWVSSDYFQERRGATLGNAASNGFTGLWVAFDWGRAAYVGYAVTKSAAYFSAKIFLAFTMAVYGGLVIFEAARGKRIARIIGRVREISFFAILLTPVAYGVYPFDKLTLLTLIVFYPLFYGLIEFINFFVLPVPKTEAPREEDEEE</sequence>
<dbReference type="Proteomes" id="UP000604391">
    <property type="component" value="Unassembled WGS sequence"/>
</dbReference>
<proteinExistence type="predicted"/>
<feature type="transmembrane region" description="Helical" evidence="1">
    <location>
        <begin position="156"/>
        <end position="174"/>
    </location>
</feature>
<feature type="transmembrane region" description="Helical" evidence="1">
    <location>
        <begin position="126"/>
        <end position="144"/>
    </location>
</feature>
<accession>A0A832X585</accession>
<feature type="transmembrane region" description="Helical" evidence="1">
    <location>
        <begin position="53"/>
        <end position="72"/>
    </location>
</feature>
<keyword evidence="1" id="KW-0812">Transmembrane</keyword>